<comment type="cofactor">
    <cofactor evidence="4">
        <name>Zn(2+)</name>
        <dbReference type="ChEBI" id="CHEBI:29105"/>
    </cofactor>
</comment>
<dbReference type="InterPro" id="IPR030963">
    <property type="entry name" value="DHQ_synth_fam"/>
</dbReference>
<dbReference type="CDD" id="cd08195">
    <property type="entry name" value="DHQS"/>
    <property type="match status" value="1"/>
</dbReference>
<keyword evidence="20" id="KW-0472">Membrane</keyword>
<dbReference type="PANTHER" id="PTHR43622:SF7">
    <property type="entry name" value="3-DEHYDROQUINATE SYNTHASE, CHLOROPLASTIC"/>
    <property type="match status" value="1"/>
</dbReference>
<dbReference type="OrthoDB" id="9806583at2"/>
<feature type="domain" description="3-dehydroquinate synthase N-terminal" evidence="21">
    <location>
        <begin position="66"/>
        <end position="177"/>
    </location>
</feature>
<keyword evidence="24" id="KW-1185">Reference proteome</keyword>
<protein>
    <recommendedName>
        <fullName evidence="9 19">3-dehydroquinate synthase</fullName>
        <ecNumber evidence="8 19">4.2.3.4</ecNumber>
    </recommendedName>
</protein>
<keyword evidence="10" id="KW-0963">Cytoplasm</keyword>
<dbReference type="Pfam" id="PF24621">
    <property type="entry name" value="DHQS_C"/>
    <property type="match status" value="1"/>
</dbReference>
<dbReference type="PANTHER" id="PTHR43622">
    <property type="entry name" value="3-DEHYDROQUINATE SYNTHASE"/>
    <property type="match status" value="1"/>
</dbReference>
<evidence type="ECO:0000256" key="3">
    <source>
        <dbReference type="ARBA" id="ARBA00001941"/>
    </source>
</evidence>
<keyword evidence="16" id="KW-0057">Aromatic amino acid biosynthesis</keyword>
<organism evidence="23 24">
    <name type="scientific">Weissella minor</name>
    <dbReference type="NCBI Taxonomy" id="1620"/>
    <lineage>
        <taxon>Bacteria</taxon>
        <taxon>Bacillati</taxon>
        <taxon>Bacillota</taxon>
        <taxon>Bacilli</taxon>
        <taxon>Lactobacillales</taxon>
        <taxon>Lactobacillaceae</taxon>
        <taxon>Weissella</taxon>
    </lineage>
</organism>
<comment type="catalytic activity">
    <reaction evidence="1">
        <text>7-phospho-2-dehydro-3-deoxy-D-arabino-heptonate = 3-dehydroquinate + phosphate</text>
        <dbReference type="Rhea" id="RHEA:21968"/>
        <dbReference type="ChEBI" id="CHEBI:32364"/>
        <dbReference type="ChEBI" id="CHEBI:43474"/>
        <dbReference type="ChEBI" id="CHEBI:58394"/>
        <dbReference type="EC" id="4.2.3.4"/>
    </reaction>
</comment>
<accession>A0A0R2JH40</accession>
<keyword evidence="12" id="KW-0479">Metal-binding</keyword>
<comment type="subcellular location">
    <subcellularLocation>
        <location evidence="5">Cytoplasm</location>
    </subcellularLocation>
</comment>
<gene>
    <name evidence="23" type="ORF">IV67_GL000169</name>
</gene>
<evidence type="ECO:0000313" key="23">
    <source>
        <dbReference type="EMBL" id="KRN76665.1"/>
    </source>
</evidence>
<reference evidence="23 24" key="1">
    <citation type="journal article" date="2015" name="Genome Announc.">
        <title>Expanding the biotechnology potential of lactobacilli through comparative genomics of 213 strains and associated genera.</title>
        <authorList>
            <person name="Sun Z."/>
            <person name="Harris H.M."/>
            <person name="McCann A."/>
            <person name="Guo C."/>
            <person name="Argimon S."/>
            <person name="Zhang W."/>
            <person name="Yang X."/>
            <person name="Jeffery I.B."/>
            <person name="Cooney J.C."/>
            <person name="Kagawa T.F."/>
            <person name="Liu W."/>
            <person name="Song Y."/>
            <person name="Salvetti E."/>
            <person name="Wrobel A."/>
            <person name="Rasinkangas P."/>
            <person name="Parkhill J."/>
            <person name="Rea M.C."/>
            <person name="O'Sullivan O."/>
            <person name="Ritari J."/>
            <person name="Douillard F.P."/>
            <person name="Paul Ross R."/>
            <person name="Yang R."/>
            <person name="Briner A.E."/>
            <person name="Felis G.E."/>
            <person name="de Vos W.M."/>
            <person name="Barrangou R."/>
            <person name="Klaenhammer T.R."/>
            <person name="Caufield P.W."/>
            <person name="Cui Y."/>
            <person name="Zhang H."/>
            <person name="O'Toole P.W."/>
        </authorList>
    </citation>
    <scope>NUCLEOTIDE SEQUENCE [LARGE SCALE GENOMIC DNA]</scope>
    <source>
        <strain evidence="23 24">DSM 20014</strain>
    </source>
</reference>
<dbReference type="GO" id="GO:0009073">
    <property type="term" value="P:aromatic amino acid family biosynthetic process"/>
    <property type="evidence" value="ECO:0007669"/>
    <property type="project" value="UniProtKB-KW"/>
</dbReference>
<dbReference type="FunFam" id="3.40.50.1970:FF:000007">
    <property type="entry name" value="Pentafunctional AROM polypeptide"/>
    <property type="match status" value="1"/>
</dbReference>
<evidence type="ECO:0000256" key="12">
    <source>
        <dbReference type="ARBA" id="ARBA00022723"/>
    </source>
</evidence>
<evidence type="ECO:0000256" key="14">
    <source>
        <dbReference type="ARBA" id="ARBA00022833"/>
    </source>
</evidence>
<dbReference type="Proteomes" id="UP000051673">
    <property type="component" value="Unassembled WGS sequence"/>
</dbReference>
<dbReference type="GO" id="GO:0046872">
    <property type="term" value="F:metal ion binding"/>
    <property type="evidence" value="ECO:0007669"/>
    <property type="project" value="UniProtKB-KW"/>
</dbReference>
<dbReference type="GO" id="GO:0000166">
    <property type="term" value="F:nucleotide binding"/>
    <property type="evidence" value="ECO:0007669"/>
    <property type="project" value="UniProtKB-KW"/>
</dbReference>
<keyword evidence="15" id="KW-0520">NAD</keyword>
<evidence type="ECO:0000256" key="10">
    <source>
        <dbReference type="ARBA" id="ARBA00022490"/>
    </source>
</evidence>
<keyword evidence="13" id="KW-0547">Nucleotide-binding</keyword>
<evidence type="ECO:0000259" key="22">
    <source>
        <dbReference type="Pfam" id="PF24621"/>
    </source>
</evidence>
<evidence type="ECO:0000256" key="20">
    <source>
        <dbReference type="SAM" id="Phobius"/>
    </source>
</evidence>
<dbReference type="Pfam" id="PF01761">
    <property type="entry name" value="DHQ_synthase"/>
    <property type="match status" value="1"/>
</dbReference>
<dbReference type="GO" id="GO:0003856">
    <property type="term" value="F:3-dehydroquinate synthase activity"/>
    <property type="evidence" value="ECO:0007669"/>
    <property type="project" value="UniProtKB-UniRule"/>
</dbReference>
<feature type="transmembrane region" description="Helical" evidence="20">
    <location>
        <begin position="95"/>
        <end position="118"/>
    </location>
</feature>
<dbReference type="EC" id="4.2.3.4" evidence="8 19"/>
<proteinExistence type="inferred from homology"/>
<keyword evidence="14" id="KW-0862">Zinc</keyword>
<evidence type="ECO:0000313" key="24">
    <source>
        <dbReference type="Proteomes" id="UP000051673"/>
    </source>
</evidence>
<evidence type="ECO:0000256" key="6">
    <source>
        <dbReference type="ARBA" id="ARBA00004661"/>
    </source>
</evidence>
<dbReference type="Gene3D" id="1.20.1090.10">
    <property type="entry name" value="Dehydroquinate synthase-like - alpha domain"/>
    <property type="match status" value="1"/>
</dbReference>
<dbReference type="STRING" id="1620.IV67_GL000169"/>
<evidence type="ECO:0000259" key="21">
    <source>
        <dbReference type="Pfam" id="PF01761"/>
    </source>
</evidence>
<keyword evidence="20" id="KW-0812">Transmembrane</keyword>
<evidence type="ECO:0000256" key="5">
    <source>
        <dbReference type="ARBA" id="ARBA00004496"/>
    </source>
</evidence>
<evidence type="ECO:0000256" key="19">
    <source>
        <dbReference type="NCBIfam" id="TIGR01357"/>
    </source>
</evidence>
<comment type="cofactor">
    <cofactor evidence="2">
        <name>NAD(+)</name>
        <dbReference type="ChEBI" id="CHEBI:57540"/>
    </cofactor>
</comment>
<dbReference type="InterPro" id="IPR016037">
    <property type="entry name" value="DHQ_synth_AroB"/>
</dbReference>
<dbReference type="AlphaFoldDB" id="A0A0R2JH40"/>
<comment type="similarity">
    <text evidence="7">Belongs to the sugar phosphate cyclases superfamily. Dehydroquinate synthase family.</text>
</comment>
<dbReference type="RefSeq" id="WP_057787241.1">
    <property type="nucleotide sequence ID" value="NZ_JQCD01000024.1"/>
</dbReference>
<dbReference type="InterPro" id="IPR050071">
    <property type="entry name" value="Dehydroquinate_synthase"/>
</dbReference>
<dbReference type="SUPFAM" id="SSF56796">
    <property type="entry name" value="Dehydroquinate synthase-like"/>
    <property type="match status" value="1"/>
</dbReference>
<evidence type="ECO:0000256" key="11">
    <source>
        <dbReference type="ARBA" id="ARBA00022605"/>
    </source>
</evidence>
<evidence type="ECO:0000256" key="2">
    <source>
        <dbReference type="ARBA" id="ARBA00001911"/>
    </source>
</evidence>
<keyword evidence="20" id="KW-1133">Transmembrane helix</keyword>
<evidence type="ECO:0000256" key="7">
    <source>
        <dbReference type="ARBA" id="ARBA00005412"/>
    </source>
</evidence>
<evidence type="ECO:0000256" key="16">
    <source>
        <dbReference type="ARBA" id="ARBA00023141"/>
    </source>
</evidence>
<dbReference type="GO" id="GO:0005737">
    <property type="term" value="C:cytoplasm"/>
    <property type="evidence" value="ECO:0007669"/>
    <property type="project" value="UniProtKB-SubCell"/>
</dbReference>
<evidence type="ECO:0000256" key="4">
    <source>
        <dbReference type="ARBA" id="ARBA00001947"/>
    </source>
</evidence>
<comment type="cofactor">
    <cofactor evidence="3">
        <name>Co(2+)</name>
        <dbReference type="ChEBI" id="CHEBI:48828"/>
    </cofactor>
</comment>
<evidence type="ECO:0000256" key="17">
    <source>
        <dbReference type="ARBA" id="ARBA00023239"/>
    </source>
</evidence>
<comment type="caution">
    <text evidence="23">The sequence shown here is derived from an EMBL/GenBank/DDBJ whole genome shotgun (WGS) entry which is preliminary data.</text>
</comment>
<keyword evidence="18" id="KW-0170">Cobalt</keyword>
<dbReference type="GO" id="GO:0009423">
    <property type="term" value="P:chorismate biosynthetic process"/>
    <property type="evidence" value="ECO:0007669"/>
    <property type="project" value="UniProtKB-UniRule"/>
</dbReference>
<evidence type="ECO:0000256" key="1">
    <source>
        <dbReference type="ARBA" id="ARBA00001393"/>
    </source>
</evidence>
<evidence type="ECO:0000256" key="15">
    <source>
        <dbReference type="ARBA" id="ARBA00023027"/>
    </source>
</evidence>
<dbReference type="InterPro" id="IPR056179">
    <property type="entry name" value="DHQS_C"/>
</dbReference>
<evidence type="ECO:0000256" key="9">
    <source>
        <dbReference type="ARBA" id="ARBA00017684"/>
    </source>
</evidence>
<comment type="pathway">
    <text evidence="6">Metabolic intermediate biosynthesis; chorismate biosynthesis; chorismate from D-erythrose 4-phosphate and phosphoenolpyruvate: step 2/7.</text>
</comment>
<dbReference type="PIRSF" id="PIRSF001455">
    <property type="entry name" value="DHQ_synth"/>
    <property type="match status" value="1"/>
</dbReference>
<dbReference type="EMBL" id="JQCD01000024">
    <property type="protein sequence ID" value="KRN76665.1"/>
    <property type="molecule type" value="Genomic_DNA"/>
</dbReference>
<evidence type="ECO:0000256" key="13">
    <source>
        <dbReference type="ARBA" id="ARBA00022741"/>
    </source>
</evidence>
<dbReference type="GO" id="GO:0008652">
    <property type="term" value="P:amino acid biosynthetic process"/>
    <property type="evidence" value="ECO:0007669"/>
    <property type="project" value="UniProtKB-KW"/>
</dbReference>
<dbReference type="Gene3D" id="3.40.50.1970">
    <property type="match status" value="1"/>
</dbReference>
<feature type="domain" description="3-dehydroquinate synthase C-terminal" evidence="22">
    <location>
        <begin position="180"/>
        <end position="319"/>
    </location>
</feature>
<sequence length="352" mass="38478">MVKVNLKNHPYSVDIEMGGSNTIGEKVSKIWSSRQILIISDTNVAKLYLKPIVMNLRNVGFTVSTAVVPAGEQSKSIEMVQTIIKQMSRDKFTRFDGVIAFGGGVVTDLAGLVASLYMRGIGLIQVPTSMTAQVDASVGGKTAVNLGDVKNAMGTFYQPDYVLVDPALLQSLSDRDLVEGYAETVKMSLLAGGDFATLTGQITDVAHLKEQLVPLIEQSITYKRDIVEQDEYDEGQRQVLNFGHTFGHAIELMSKGALRHGEAVSIGMVAITDRLERDGYTQAGVSDEILNRLLPVGLPVFSAEIGEDEFFELLLHDKKRSDDRINFIGLAKIGEPIVVKKDIRKLESFVKG</sequence>
<dbReference type="NCBIfam" id="TIGR01357">
    <property type="entry name" value="aroB"/>
    <property type="match status" value="1"/>
</dbReference>
<dbReference type="PATRIC" id="fig|1620.3.peg.174"/>
<evidence type="ECO:0000256" key="18">
    <source>
        <dbReference type="ARBA" id="ARBA00023285"/>
    </source>
</evidence>
<dbReference type="InterPro" id="IPR030960">
    <property type="entry name" value="DHQS/DOIS_N"/>
</dbReference>
<keyword evidence="17" id="KW-0456">Lyase</keyword>
<evidence type="ECO:0000256" key="8">
    <source>
        <dbReference type="ARBA" id="ARBA00013031"/>
    </source>
</evidence>
<keyword evidence="11" id="KW-0028">Amino-acid biosynthesis</keyword>
<name>A0A0R2JH40_9LACO</name>